<reference evidence="1" key="1">
    <citation type="journal article" date="2020" name="G3 (Bethesda)">
        <title>High-Quality Assemblies for Three Invasive Social Wasps from the &lt;i&gt;Vespula&lt;/i&gt; Genus.</title>
        <authorList>
            <person name="Harrop T.W.R."/>
            <person name="Guhlin J."/>
            <person name="McLaughlin G.M."/>
            <person name="Permina E."/>
            <person name="Stockwell P."/>
            <person name="Gilligan J."/>
            <person name="Le Lec M.F."/>
            <person name="Gruber M.A.M."/>
            <person name="Quinn O."/>
            <person name="Lovegrove M."/>
            <person name="Duncan E.J."/>
            <person name="Remnant E.J."/>
            <person name="Van Eeckhoven J."/>
            <person name="Graham B."/>
            <person name="Knapp R.A."/>
            <person name="Langford K.W."/>
            <person name="Kronenberg Z."/>
            <person name="Press M.O."/>
            <person name="Eacker S.M."/>
            <person name="Wilson-Rankin E.E."/>
            <person name="Purcell J."/>
            <person name="Lester P.J."/>
            <person name="Dearden P.K."/>
        </authorList>
    </citation>
    <scope>NUCLEOTIDE SEQUENCE</scope>
    <source>
        <strain evidence="1">Marl-1</strain>
    </source>
</reference>
<keyword evidence="2" id="KW-1185">Reference proteome</keyword>
<comment type="caution">
    <text evidence="1">The sequence shown here is derived from an EMBL/GenBank/DDBJ whole genome shotgun (WGS) entry which is preliminary data.</text>
</comment>
<organism evidence="1 2">
    <name type="scientific">Vespula vulgaris</name>
    <name type="common">Yellow jacket</name>
    <name type="synonym">Wasp</name>
    <dbReference type="NCBI Taxonomy" id="7454"/>
    <lineage>
        <taxon>Eukaryota</taxon>
        <taxon>Metazoa</taxon>
        <taxon>Ecdysozoa</taxon>
        <taxon>Arthropoda</taxon>
        <taxon>Hexapoda</taxon>
        <taxon>Insecta</taxon>
        <taxon>Pterygota</taxon>
        <taxon>Neoptera</taxon>
        <taxon>Endopterygota</taxon>
        <taxon>Hymenoptera</taxon>
        <taxon>Apocrita</taxon>
        <taxon>Aculeata</taxon>
        <taxon>Vespoidea</taxon>
        <taxon>Vespidae</taxon>
        <taxon>Vespinae</taxon>
        <taxon>Vespula</taxon>
    </lineage>
</organism>
<proteinExistence type="predicted"/>
<dbReference type="InterPro" id="IPR036388">
    <property type="entry name" value="WH-like_DNA-bd_sf"/>
</dbReference>
<protein>
    <submittedName>
        <fullName evidence="1">Uncharacterized protein</fullName>
    </submittedName>
</protein>
<dbReference type="AlphaFoldDB" id="A0A834J4I2"/>
<dbReference type="Proteomes" id="UP000614350">
    <property type="component" value="Unassembled WGS sequence"/>
</dbReference>
<evidence type="ECO:0000313" key="2">
    <source>
        <dbReference type="Proteomes" id="UP000614350"/>
    </source>
</evidence>
<gene>
    <name evidence="1" type="ORF">HZH66_013988</name>
</gene>
<evidence type="ECO:0000313" key="1">
    <source>
        <dbReference type="EMBL" id="KAF7381594.1"/>
    </source>
</evidence>
<accession>A0A834J4I2</accession>
<sequence length="100" mass="11606">MKNMAYFYFSIEYEQVKVKIKKQKVIILLKTPHKYAKTKCLGLSVSLTAREKRAILRVTSNSLMTVRQVAETAEFYVDVEHDNTKEQLQLSLELCFGISE</sequence>
<name>A0A834J4I2_VESVU</name>
<dbReference type="Gene3D" id="1.10.10.10">
    <property type="entry name" value="Winged helix-like DNA-binding domain superfamily/Winged helix DNA-binding domain"/>
    <property type="match status" value="1"/>
</dbReference>
<dbReference type="EMBL" id="JACSEA010000020">
    <property type="protein sequence ID" value="KAF7381594.1"/>
    <property type="molecule type" value="Genomic_DNA"/>
</dbReference>